<name>A0A653DMD5_CALMS</name>
<reference evidence="1 2" key="1">
    <citation type="submission" date="2019-01" db="EMBL/GenBank/DDBJ databases">
        <authorList>
            <person name="Sayadi A."/>
        </authorList>
    </citation>
    <scope>NUCLEOTIDE SEQUENCE [LARGE SCALE GENOMIC DNA]</scope>
</reference>
<dbReference type="EMBL" id="CAACVG010013155">
    <property type="protein sequence ID" value="VEN61391.1"/>
    <property type="molecule type" value="Genomic_DNA"/>
</dbReference>
<gene>
    <name evidence="1" type="ORF">CALMAC_LOCUS18812</name>
</gene>
<accession>A0A653DMD5</accession>
<evidence type="ECO:0000313" key="2">
    <source>
        <dbReference type="Proteomes" id="UP000410492"/>
    </source>
</evidence>
<dbReference type="Proteomes" id="UP000410492">
    <property type="component" value="Unassembled WGS sequence"/>
</dbReference>
<dbReference type="AlphaFoldDB" id="A0A653DMD5"/>
<protein>
    <submittedName>
        <fullName evidence="1">Uncharacterized protein</fullName>
    </submittedName>
</protein>
<sequence>MEGTSQRGDMTTVEKDRMANRYAQTRIEKSLGRSQRLPVNCTSCLHSLARRDSGLSSGPVSTFLAIATQ</sequence>
<keyword evidence="2" id="KW-1185">Reference proteome</keyword>
<evidence type="ECO:0000313" key="1">
    <source>
        <dbReference type="EMBL" id="VEN61391.1"/>
    </source>
</evidence>
<organism evidence="1 2">
    <name type="scientific">Callosobruchus maculatus</name>
    <name type="common">Southern cowpea weevil</name>
    <name type="synonym">Pulse bruchid</name>
    <dbReference type="NCBI Taxonomy" id="64391"/>
    <lineage>
        <taxon>Eukaryota</taxon>
        <taxon>Metazoa</taxon>
        <taxon>Ecdysozoa</taxon>
        <taxon>Arthropoda</taxon>
        <taxon>Hexapoda</taxon>
        <taxon>Insecta</taxon>
        <taxon>Pterygota</taxon>
        <taxon>Neoptera</taxon>
        <taxon>Endopterygota</taxon>
        <taxon>Coleoptera</taxon>
        <taxon>Polyphaga</taxon>
        <taxon>Cucujiformia</taxon>
        <taxon>Chrysomeloidea</taxon>
        <taxon>Chrysomelidae</taxon>
        <taxon>Bruchinae</taxon>
        <taxon>Bruchini</taxon>
        <taxon>Callosobruchus</taxon>
    </lineage>
</organism>
<proteinExistence type="predicted"/>